<dbReference type="Pfam" id="PF22692">
    <property type="entry name" value="LlgE_F_G_D1"/>
    <property type="match status" value="1"/>
</dbReference>
<keyword evidence="10" id="KW-0969">Cilium</keyword>
<name>A0AAE9YWC1_9GAMM</name>
<comment type="subunit">
    <text evidence="4 6">The basal body constitutes a major portion of the flagellar organelle and consists of five rings (E,L,P,S, and M) mounted on a central rod. The rod consists of about 26 subunits of FlgG in the distal portion, and FlgB, FlgC and FlgF are thought to build up the proximal portion of the rod with about 6 subunits each.</text>
</comment>
<evidence type="ECO:0000256" key="3">
    <source>
        <dbReference type="ARBA" id="ARBA00023143"/>
    </source>
</evidence>
<reference evidence="10 11" key="2">
    <citation type="journal article" date="2022" name="Mar. Drugs">
        <title>Bioassay-Guided Fractionation Leads to the Detection of Cholic Acid Generated by the Rare Thalassomonas sp.</title>
        <authorList>
            <person name="Pheiffer F."/>
            <person name="Schneider Y.K."/>
            <person name="Hansen E.H."/>
            <person name="Andersen J.H."/>
            <person name="Isaksson J."/>
            <person name="Busche T."/>
            <person name="R C."/>
            <person name="Kalinowski J."/>
            <person name="Zyl L.V."/>
            <person name="Trindade M."/>
        </authorList>
    </citation>
    <scope>NUCLEOTIDE SEQUENCE [LARGE SCALE GENOMIC DNA]</scope>
    <source>
        <strain evidence="10 11">A5K-106</strain>
    </source>
</reference>
<feature type="domain" description="Flagellar hook protein FlgE/F/G-like D1" evidence="9">
    <location>
        <begin position="81"/>
        <end position="145"/>
    </location>
</feature>
<keyword evidence="11" id="KW-1185">Reference proteome</keyword>
<evidence type="ECO:0000259" key="7">
    <source>
        <dbReference type="Pfam" id="PF00460"/>
    </source>
</evidence>
<comment type="similarity">
    <text evidence="2 6">Belongs to the flagella basal body rod proteins family.</text>
</comment>
<evidence type="ECO:0000256" key="5">
    <source>
        <dbReference type="ARBA" id="ARBA00040228"/>
    </source>
</evidence>
<dbReference type="KEGG" id="tact:SG35_001110"/>
<dbReference type="GO" id="GO:0030694">
    <property type="term" value="C:bacterial-type flagellum basal body, rod"/>
    <property type="evidence" value="ECO:0007669"/>
    <property type="project" value="UniProtKB-UniRule"/>
</dbReference>
<dbReference type="PANTHER" id="PTHR30435:SF18">
    <property type="entry name" value="FLAGELLAR BASAL-BODY ROD PROTEIN FLGF"/>
    <property type="match status" value="1"/>
</dbReference>
<evidence type="ECO:0000259" key="8">
    <source>
        <dbReference type="Pfam" id="PF06429"/>
    </source>
</evidence>
<evidence type="ECO:0000259" key="9">
    <source>
        <dbReference type="Pfam" id="PF22692"/>
    </source>
</evidence>
<keyword evidence="10" id="KW-0966">Cell projection</keyword>
<organism evidence="10 11">
    <name type="scientific">Thalassomonas actiniarum</name>
    <dbReference type="NCBI Taxonomy" id="485447"/>
    <lineage>
        <taxon>Bacteria</taxon>
        <taxon>Pseudomonadati</taxon>
        <taxon>Pseudomonadota</taxon>
        <taxon>Gammaproteobacteria</taxon>
        <taxon>Alteromonadales</taxon>
        <taxon>Colwelliaceae</taxon>
        <taxon>Thalassomonas</taxon>
    </lineage>
</organism>
<dbReference type="Pfam" id="PF00460">
    <property type="entry name" value="Flg_bb_rod"/>
    <property type="match status" value="1"/>
</dbReference>
<dbReference type="InterPro" id="IPR037925">
    <property type="entry name" value="FlgE/F/G-like"/>
</dbReference>
<protein>
    <recommendedName>
        <fullName evidence="5 6">Flagellar basal-body rod protein FlgF</fullName>
    </recommendedName>
</protein>
<dbReference type="EMBL" id="CP059735">
    <property type="protein sequence ID" value="WDE01702.1"/>
    <property type="molecule type" value="Genomic_DNA"/>
</dbReference>
<dbReference type="InterPro" id="IPR010930">
    <property type="entry name" value="Flg_bb/hook_C_dom"/>
</dbReference>
<dbReference type="SUPFAM" id="SSF117143">
    <property type="entry name" value="Flagellar hook protein flgE"/>
    <property type="match status" value="1"/>
</dbReference>
<sequence>MMELLYTALSGAKQAQTSMTIRANNLANVNTTGFRADLERTAAYQVDGYGFNTRYMSQSEQAGTNFTSGQLQETGRTLDVAIQGEGYLAVQAPSGQEAYTRAGNIMVDGDGQAFINGNPVLADGGQLILPEYQQITIGKDGTVSVIPLGGGAQIEAGQITLVKPDNTAMTKGQDGLLYLKNGAQAPVSDEVELVSGFLESSNVNAVTELVSSMAVNRQFELQIKMMKTADTLAQSGNKLISGS</sequence>
<reference evidence="10 11" key="1">
    <citation type="journal article" date="2015" name="Genome Announc.">
        <title>Draft Genome Sequences of Marine Isolates of Thalassomonas viridans and Thalassomonas actiniarum.</title>
        <authorList>
            <person name="Olonade I."/>
            <person name="van Zyl L.J."/>
            <person name="Trindade M."/>
        </authorList>
    </citation>
    <scope>NUCLEOTIDE SEQUENCE [LARGE SCALE GENOMIC DNA]</scope>
    <source>
        <strain evidence="10 11">A5K-106</strain>
    </source>
</reference>
<dbReference type="Proteomes" id="UP000032568">
    <property type="component" value="Chromosome"/>
</dbReference>
<feature type="domain" description="Flagellar basal-body/hook protein C-terminal" evidence="8">
    <location>
        <begin position="195"/>
        <end position="239"/>
    </location>
</feature>
<comment type="subcellular location">
    <subcellularLocation>
        <location evidence="1 6">Bacterial flagellum basal body</location>
    </subcellularLocation>
</comment>
<evidence type="ECO:0000256" key="4">
    <source>
        <dbReference type="ARBA" id="ARBA00038560"/>
    </source>
</evidence>
<dbReference type="Pfam" id="PF06429">
    <property type="entry name" value="Flg_bbr_C"/>
    <property type="match status" value="1"/>
</dbReference>
<keyword evidence="10" id="KW-0282">Flagellum</keyword>
<dbReference type="InterPro" id="IPR020013">
    <property type="entry name" value="Flagellar_FlgE/F/G"/>
</dbReference>
<dbReference type="InterPro" id="IPR053967">
    <property type="entry name" value="LlgE_F_G-like_D1"/>
</dbReference>
<dbReference type="InterPro" id="IPR001444">
    <property type="entry name" value="Flag_bb_rod_N"/>
</dbReference>
<evidence type="ECO:0000256" key="2">
    <source>
        <dbReference type="ARBA" id="ARBA00009677"/>
    </source>
</evidence>
<dbReference type="NCBIfam" id="TIGR03506">
    <property type="entry name" value="FlgEFG_subfam"/>
    <property type="match status" value="1"/>
</dbReference>
<gene>
    <name evidence="10" type="ORF">SG35_001110</name>
</gene>
<accession>A0AAE9YWC1</accession>
<dbReference type="NCBIfam" id="NF009280">
    <property type="entry name" value="PRK12640.1"/>
    <property type="match status" value="1"/>
</dbReference>
<evidence type="ECO:0000313" key="10">
    <source>
        <dbReference type="EMBL" id="WDE01702.1"/>
    </source>
</evidence>
<evidence type="ECO:0000313" key="11">
    <source>
        <dbReference type="Proteomes" id="UP000032568"/>
    </source>
</evidence>
<dbReference type="GO" id="GO:0071978">
    <property type="term" value="P:bacterial-type flagellum-dependent swarming motility"/>
    <property type="evidence" value="ECO:0007669"/>
    <property type="project" value="TreeGrafter"/>
</dbReference>
<keyword evidence="3 6" id="KW-0975">Bacterial flagellum</keyword>
<proteinExistence type="inferred from homology"/>
<dbReference type="PANTHER" id="PTHR30435">
    <property type="entry name" value="FLAGELLAR PROTEIN"/>
    <property type="match status" value="1"/>
</dbReference>
<feature type="domain" description="Flagellar basal body rod protein N-terminal" evidence="7">
    <location>
        <begin position="5"/>
        <end position="35"/>
    </location>
</feature>
<evidence type="ECO:0000256" key="1">
    <source>
        <dbReference type="ARBA" id="ARBA00004117"/>
    </source>
</evidence>
<evidence type="ECO:0000256" key="6">
    <source>
        <dbReference type="RuleBase" id="RU362116"/>
    </source>
</evidence>
<dbReference type="AlphaFoldDB" id="A0AAE9YWC1"/>